<feature type="region of interest" description="Disordered" evidence="1">
    <location>
        <begin position="1"/>
        <end position="33"/>
    </location>
</feature>
<reference evidence="2 3" key="1">
    <citation type="journal article" date="2013" name="Genome Announc.">
        <title>Complete Genome Sequence of Burkholderia sp. Strain RPE64, Bacterial Symbiont of the Bean Bug Riptortus pedestris.</title>
        <authorList>
            <person name="Shibata T.F."/>
            <person name="Maeda T."/>
            <person name="Nikoh N."/>
            <person name="Yamaguchi K."/>
            <person name="Oshima K."/>
            <person name="Hattori M."/>
            <person name="Nishiyama T."/>
            <person name="Hasebe M."/>
            <person name="Fukatsu T."/>
            <person name="Kikuchi Y."/>
            <person name="Shigenobu S."/>
        </authorList>
    </citation>
    <scope>NUCLEOTIDE SEQUENCE [LARGE SCALE GENOMIC DNA]</scope>
    <source>
        <plasmid evidence="2 3">p1</plasmid>
    </source>
</reference>
<evidence type="ECO:0000256" key="1">
    <source>
        <dbReference type="SAM" id="MobiDB-lite"/>
    </source>
</evidence>
<dbReference type="KEGG" id="buo:BRPE64_DCDS04050"/>
<gene>
    <name evidence="2" type="ORF">BRPE64_DCDS04050</name>
</gene>
<organism evidence="2 3">
    <name type="scientific">Caballeronia insecticola</name>
    <dbReference type="NCBI Taxonomy" id="758793"/>
    <lineage>
        <taxon>Bacteria</taxon>
        <taxon>Pseudomonadati</taxon>
        <taxon>Pseudomonadota</taxon>
        <taxon>Betaproteobacteria</taxon>
        <taxon>Burkholderiales</taxon>
        <taxon>Burkholderiaceae</taxon>
        <taxon>Caballeronia</taxon>
    </lineage>
</organism>
<evidence type="ECO:0000313" key="2">
    <source>
        <dbReference type="EMBL" id="BAN27341.1"/>
    </source>
</evidence>
<evidence type="ECO:0000313" key="3">
    <source>
        <dbReference type="Proteomes" id="UP000013966"/>
    </source>
</evidence>
<dbReference type="Proteomes" id="UP000013966">
    <property type="component" value="Plasmid p1"/>
</dbReference>
<geneLocation type="plasmid" evidence="2 3">
    <name>p1</name>
</geneLocation>
<dbReference type="EMBL" id="AP013061">
    <property type="protein sequence ID" value="BAN27341.1"/>
    <property type="molecule type" value="Genomic_DNA"/>
</dbReference>
<sequence length="93" mass="9831">MSLPGENAFSPAPRRTMQRNESSRDNVSMVSPSERHSGLVIALSFSGRSITTVAISSARSIRMDGSATSPPLILNAACVVQSGSMHAKCIEPE</sequence>
<dbReference type="HOGENOM" id="CLU_2394117_0_0_4"/>
<reference evidence="2 3" key="2">
    <citation type="journal article" date="2018" name="Int. J. Syst. Evol. Microbiol.">
        <title>Burkholderia insecticola sp. nov., a gut symbiotic bacterium of the bean bug Riptortus pedestris.</title>
        <authorList>
            <person name="Takeshita K."/>
            <person name="Tamaki H."/>
            <person name="Ohbayashi T."/>
            <person name="Meng X.-Y."/>
            <person name="Sone T."/>
            <person name="Mitani Y."/>
            <person name="Peeters C."/>
            <person name="Kikuchi Y."/>
            <person name="Vandamme P."/>
        </authorList>
    </citation>
    <scope>NUCLEOTIDE SEQUENCE [LARGE SCALE GENOMIC DNA]</scope>
    <source>
        <strain evidence="2">RPE64</strain>
        <plasmid evidence="2 3">p1</plasmid>
    </source>
</reference>
<accession>R4X3D7</accession>
<dbReference type="AlphaFoldDB" id="R4X3D7"/>
<protein>
    <submittedName>
        <fullName evidence="2">Uncharacterized protein</fullName>
    </submittedName>
</protein>
<name>R4X3D7_9BURK</name>
<keyword evidence="3" id="KW-1185">Reference proteome</keyword>
<proteinExistence type="predicted"/>
<keyword evidence="2" id="KW-0614">Plasmid</keyword>